<gene>
    <name evidence="1" type="ORF">GCM10011511_48000</name>
</gene>
<evidence type="ECO:0000313" key="1">
    <source>
        <dbReference type="EMBL" id="GGB18613.1"/>
    </source>
</evidence>
<evidence type="ECO:0000313" key="2">
    <source>
        <dbReference type="Proteomes" id="UP000607559"/>
    </source>
</evidence>
<name>A0A8J2UHR1_9BACT</name>
<comment type="caution">
    <text evidence="1">The sequence shown here is derived from an EMBL/GenBank/DDBJ whole genome shotgun (WGS) entry which is preliminary data.</text>
</comment>
<protein>
    <submittedName>
        <fullName evidence="1">Uncharacterized protein</fullName>
    </submittedName>
</protein>
<keyword evidence="2" id="KW-1185">Reference proteome</keyword>
<dbReference type="AlphaFoldDB" id="A0A8J2UHR1"/>
<dbReference type="Proteomes" id="UP000607559">
    <property type="component" value="Unassembled WGS sequence"/>
</dbReference>
<reference evidence="1" key="2">
    <citation type="submission" date="2020-09" db="EMBL/GenBank/DDBJ databases">
        <authorList>
            <person name="Sun Q."/>
            <person name="Zhou Y."/>
        </authorList>
    </citation>
    <scope>NUCLEOTIDE SEQUENCE</scope>
    <source>
        <strain evidence="1">CGMCC 1.15448</strain>
    </source>
</reference>
<reference evidence="1" key="1">
    <citation type="journal article" date="2014" name="Int. J. Syst. Evol. Microbiol.">
        <title>Complete genome sequence of Corynebacterium casei LMG S-19264T (=DSM 44701T), isolated from a smear-ripened cheese.</title>
        <authorList>
            <consortium name="US DOE Joint Genome Institute (JGI-PGF)"/>
            <person name="Walter F."/>
            <person name="Albersmeier A."/>
            <person name="Kalinowski J."/>
            <person name="Ruckert C."/>
        </authorList>
    </citation>
    <scope>NUCLEOTIDE SEQUENCE</scope>
    <source>
        <strain evidence="1">CGMCC 1.15448</strain>
    </source>
</reference>
<dbReference type="RefSeq" id="WP_188936573.1">
    <property type="nucleotide sequence ID" value="NZ_BMJC01000005.1"/>
</dbReference>
<organism evidence="1 2">
    <name type="scientific">Puia dinghuensis</name>
    <dbReference type="NCBI Taxonomy" id="1792502"/>
    <lineage>
        <taxon>Bacteria</taxon>
        <taxon>Pseudomonadati</taxon>
        <taxon>Bacteroidota</taxon>
        <taxon>Chitinophagia</taxon>
        <taxon>Chitinophagales</taxon>
        <taxon>Chitinophagaceae</taxon>
        <taxon>Puia</taxon>
    </lineage>
</organism>
<dbReference type="EMBL" id="BMJC01000005">
    <property type="protein sequence ID" value="GGB18613.1"/>
    <property type="molecule type" value="Genomic_DNA"/>
</dbReference>
<proteinExistence type="predicted"/>
<sequence>MEADLDVQKKAAIRLNAEYATKIQGLLYSISEQNQSLMMTLRSAYIGFQTNPCEGDGFFLRHVESVNQGQYRLMELKAQIAGLIALAQAYPNSPEKLVPVYLEIVGKLGGSAFNEVVRAEIERNREIAKKWTGGNHE</sequence>
<accession>A0A8J2UHR1</accession>